<reference evidence="2 3" key="1">
    <citation type="submission" date="2020-02" db="EMBL/GenBank/DDBJ databases">
        <authorList>
            <person name="Ferguson B K."/>
        </authorList>
    </citation>
    <scope>NUCLEOTIDE SEQUENCE [LARGE SCALE GENOMIC DNA]</scope>
</reference>
<protein>
    <submittedName>
        <fullName evidence="2">Uncharacterized protein</fullName>
    </submittedName>
</protein>
<evidence type="ECO:0000256" key="1">
    <source>
        <dbReference type="SAM" id="MobiDB-lite"/>
    </source>
</evidence>
<proteinExistence type="predicted"/>
<name>A0A6H5J1A5_9HYME</name>
<dbReference type="Proteomes" id="UP000479190">
    <property type="component" value="Unassembled WGS sequence"/>
</dbReference>
<evidence type="ECO:0000313" key="3">
    <source>
        <dbReference type="Proteomes" id="UP000479190"/>
    </source>
</evidence>
<feature type="region of interest" description="Disordered" evidence="1">
    <location>
        <begin position="194"/>
        <end position="256"/>
    </location>
</feature>
<feature type="compositionally biased region" description="Pro residues" evidence="1">
    <location>
        <begin position="224"/>
        <end position="233"/>
    </location>
</feature>
<gene>
    <name evidence="2" type="ORF">TBRA_LOCUS15352</name>
</gene>
<organism evidence="2 3">
    <name type="scientific">Trichogramma brassicae</name>
    <dbReference type="NCBI Taxonomy" id="86971"/>
    <lineage>
        <taxon>Eukaryota</taxon>
        <taxon>Metazoa</taxon>
        <taxon>Ecdysozoa</taxon>
        <taxon>Arthropoda</taxon>
        <taxon>Hexapoda</taxon>
        <taxon>Insecta</taxon>
        <taxon>Pterygota</taxon>
        <taxon>Neoptera</taxon>
        <taxon>Endopterygota</taxon>
        <taxon>Hymenoptera</taxon>
        <taxon>Apocrita</taxon>
        <taxon>Proctotrupomorpha</taxon>
        <taxon>Chalcidoidea</taxon>
        <taxon>Trichogrammatidae</taxon>
        <taxon>Trichogramma</taxon>
    </lineage>
</organism>
<keyword evidence="3" id="KW-1185">Reference proteome</keyword>
<sequence length="351" mass="39563">MAVLSPYTAITTKSHNLNYVLKTRPHRTTPRSRLRTTNDSNYEVKPLNEQLSLSRPFRSFEDIVRSRTTDYSPTHSLNEFSVQVASHSLIVGIRATIKSHRIVDLAMRKNFYTSGPIVLISSEALEFIVAFFGVAAGCQGESLHDCYVSSYVLLSRQTRCNYLHSSEGEVSRADLCTRGDISTLNGRFPLFRPYLRGRSGPGPSRVTLNTKDQAAKPRARPPQREPPGVPPTTPTSGRPSTNHPGDRFAMLRRPRPARLAQTPRLRRLAARLLRIQAQRRPLRSCTLTDPALHKTVLDAIRRTCRPSMLCWEGSAWASLLYRYMGDTSVYSPLRYSAFARKRSPEVVVVLK</sequence>
<accession>A0A6H5J1A5</accession>
<dbReference type="EMBL" id="CADCXV010001344">
    <property type="protein sequence ID" value="CAB0043764.1"/>
    <property type="molecule type" value="Genomic_DNA"/>
</dbReference>
<dbReference type="AlphaFoldDB" id="A0A6H5J1A5"/>
<evidence type="ECO:0000313" key="2">
    <source>
        <dbReference type="EMBL" id="CAB0043764.1"/>
    </source>
</evidence>